<dbReference type="Pfam" id="PF00082">
    <property type="entry name" value="Peptidase_S8"/>
    <property type="match status" value="1"/>
</dbReference>
<keyword evidence="4 5" id="KW-0720">Serine protease</keyword>
<feature type="transmembrane region" description="Helical" evidence="7">
    <location>
        <begin position="389"/>
        <end position="411"/>
    </location>
</feature>
<dbReference type="Proteomes" id="UP001321486">
    <property type="component" value="Chromosome"/>
</dbReference>
<evidence type="ECO:0000259" key="8">
    <source>
        <dbReference type="Pfam" id="PF00082"/>
    </source>
</evidence>
<evidence type="ECO:0000256" key="1">
    <source>
        <dbReference type="ARBA" id="ARBA00011073"/>
    </source>
</evidence>
<feature type="region of interest" description="Disordered" evidence="6">
    <location>
        <begin position="84"/>
        <end position="103"/>
    </location>
</feature>
<accession>A0ABN6XXB8</accession>
<dbReference type="RefSeq" id="WP_286346385.1">
    <property type="nucleotide sequence ID" value="NZ_AP027732.1"/>
</dbReference>
<dbReference type="PROSITE" id="PS00138">
    <property type="entry name" value="SUBTILASE_SER"/>
    <property type="match status" value="1"/>
</dbReference>
<keyword evidence="10" id="KW-1185">Reference proteome</keyword>
<comment type="similarity">
    <text evidence="1 5">Belongs to the peptidase S8 family.</text>
</comment>
<dbReference type="InterPro" id="IPR036852">
    <property type="entry name" value="Peptidase_S8/S53_dom_sf"/>
</dbReference>
<dbReference type="InterPro" id="IPR000209">
    <property type="entry name" value="Peptidase_S8/S53_dom"/>
</dbReference>
<feature type="domain" description="Peptidase S8/S53" evidence="8">
    <location>
        <begin position="57"/>
        <end position="313"/>
    </location>
</feature>
<dbReference type="SUPFAM" id="SSF52743">
    <property type="entry name" value="Subtilisin-like"/>
    <property type="match status" value="1"/>
</dbReference>
<evidence type="ECO:0000313" key="9">
    <source>
        <dbReference type="EMBL" id="BDZ49633.1"/>
    </source>
</evidence>
<gene>
    <name evidence="9" type="ORF">GCM10025867_18740</name>
</gene>
<evidence type="ECO:0000256" key="2">
    <source>
        <dbReference type="ARBA" id="ARBA00022670"/>
    </source>
</evidence>
<dbReference type="GO" id="GO:0006508">
    <property type="term" value="P:proteolysis"/>
    <property type="evidence" value="ECO:0007669"/>
    <property type="project" value="UniProtKB-KW"/>
</dbReference>
<evidence type="ECO:0000256" key="7">
    <source>
        <dbReference type="SAM" id="Phobius"/>
    </source>
</evidence>
<dbReference type="PRINTS" id="PR00723">
    <property type="entry name" value="SUBTILISIN"/>
</dbReference>
<dbReference type="EMBL" id="AP027732">
    <property type="protein sequence ID" value="BDZ49633.1"/>
    <property type="molecule type" value="Genomic_DNA"/>
</dbReference>
<keyword evidence="2 5" id="KW-0645">Protease</keyword>
<dbReference type="Gene3D" id="3.40.50.200">
    <property type="entry name" value="Peptidase S8/S53 domain"/>
    <property type="match status" value="1"/>
</dbReference>
<feature type="active site" description="Charge relay system" evidence="5">
    <location>
        <position position="265"/>
    </location>
</feature>
<feature type="compositionally biased region" description="Polar residues" evidence="6">
    <location>
        <begin position="84"/>
        <end position="95"/>
    </location>
</feature>
<name>A0ABN6XXB8_9MICO</name>
<feature type="active site" description="Charge relay system" evidence="5">
    <location>
        <position position="104"/>
    </location>
</feature>
<reference evidence="10" key="1">
    <citation type="journal article" date="2019" name="Int. J. Syst. Evol. Microbiol.">
        <title>The Global Catalogue of Microorganisms (GCM) 10K type strain sequencing project: providing services to taxonomists for standard genome sequencing and annotation.</title>
        <authorList>
            <consortium name="The Broad Institute Genomics Platform"/>
            <consortium name="The Broad Institute Genome Sequencing Center for Infectious Disease"/>
            <person name="Wu L."/>
            <person name="Ma J."/>
        </authorList>
    </citation>
    <scope>NUCLEOTIDE SEQUENCE [LARGE SCALE GENOMIC DNA]</scope>
    <source>
        <strain evidence="10">NBRC 108728</strain>
    </source>
</reference>
<feature type="active site" description="Charge relay system" evidence="5">
    <location>
        <position position="66"/>
    </location>
</feature>
<keyword evidence="7" id="KW-1133">Transmembrane helix</keyword>
<sequence length="421" mass="43068">MRRIPRLGALSAFAVALSILLVPNLLSADSARAESLRDREYWLNDYGIRQAWSTTEGQGVTVAVIDTGVDGTVPELQGVVSGGTDFSGTGASNGQKPIDEDSSHGTLVGSLIAGRGTGPTSGMIGVAPKANLLSISVGFGSKAVDPDGQIAKAVVWAVDHGAKVINMSLTRNTLDWPASWDKAFLYAMQHGVVVVAAAGNRGSGTDEVGAPATMPGVLTVAGVDQSKNASFDASSQGITIGVAAPSEGLVGVAPGGDYLLWSGTSGATPIVAGVAALVIAAHPGISADDVIQRIVSTATPKGSPSPGPIYGHGLVDAEAAVTADVAHVTTNPLGDLSEWIRLHRRAAATPQPTSSPVPTSRVTATPTTAVANRDENAGFLPTVEGWRAFGIPLAVYSLFGVILLAVVIGAVRHFRRLRARR</sequence>
<dbReference type="PROSITE" id="PS51892">
    <property type="entry name" value="SUBTILASE"/>
    <property type="match status" value="1"/>
</dbReference>
<dbReference type="PROSITE" id="PS00137">
    <property type="entry name" value="SUBTILASE_HIS"/>
    <property type="match status" value="1"/>
</dbReference>
<dbReference type="GO" id="GO:0008233">
    <property type="term" value="F:peptidase activity"/>
    <property type="evidence" value="ECO:0007669"/>
    <property type="project" value="UniProtKB-KW"/>
</dbReference>
<evidence type="ECO:0000256" key="3">
    <source>
        <dbReference type="ARBA" id="ARBA00022801"/>
    </source>
</evidence>
<dbReference type="InterPro" id="IPR050131">
    <property type="entry name" value="Peptidase_S8_subtilisin-like"/>
</dbReference>
<evidence type="ECO:0000256" key="4">
    <source>
        <dbReference type="ARBA" id="ARBA00022825"/>
    </source>
</evidence>
<dbReference type="PANTHER" id="PTHR43806:SF11">
    <property type="entry name" value="CEREVISIN-RELATED"/>
    <property type="match status" value="1"/>
</dbReference>
<organism evidence="9 10">
    <name type="scientific">Frondihabitans sucicola</name>
    <dbReference type="NCBI Taxonomy" id="1268041"/>
    <lineage>
        <taxon>Bacteria</taxon>
        <taxon>Bacillati</taxon>
        <taxon>Actinomycetota</taxon>
        <taxon>Actinomycetes</taxon>
        <taxon>Micrococcales</taxon>
        <taxon>Microbacteriaceae</taxon>
        <taxon>Frondihabitans</taxon>
    </lineage>
</organism>
<evidence type="ECO:0000313" key="10">
    <source>
        <dbReference type="Proteomes" id="UP001321486"/>
    </source>
</evidence>
<dbReference type="InterPro" id="IPR015500">
    <property type="entry name" value="Peptidase_S8_subtilisin-rel"/>
</dbReference>
<proteinExistence type="inferred from homology"/>
<keyword evidence="7" id="KW-0472">Membrane</keyword>
<dbReference type="InterPro" id="IPR023828">
    <property type="entry name" value="Peptidase_S8_Ser-AS"/>
</dbReference>
<dbReference type="InterPro" id="IPR022398">
    <property type="entry name" value="Peptidase_S8_His-AS"/>
</dbReference>
<keyword evidence="7" id="KW-0812">Transmembrane</keyword>
<keyword evidence="3 5" id="KW-0378">Hydrolase</keyword>
<evidence type="ECO:0000256" key="5">
    <source>
        <dbReference type="PROSITE-ProRule" id="PRU01240"/>
    </source>
</evidence>
<protein>
    <submittedName>
        <fullName evidence="9">Type VII secretion-associated serine protease</fullName>
    </submittedName>
</protein>
<dbReference type="PANTHER" id="PTHR43806">
    <property type="entry name" value="PEPTIDASE S8"/>
    <property type="match status" value="1"/>
</dbReference>
<evidence type="ECO:0000256" key="6">
    <source>
        <dbReference type="SAM" id="MobiDB-lite"/>
    </source>
</evidence>